<reference evidence="2" key="1">
    <citation type="submission" date="2021-01" db="EMBL/GenBank/DDBJ databases">
        <title>Whole genome shotgun sequence of Virgisporangium ochraceum NBRC 16418.</title>
        <authorList>
            <person name="Komaki H."/>
            <person name="Tamura T."/>
        </authorList>
    </citation>
    <scope>NUCLEOTIDE SEQUENCE</scope>
    <source>
        <strain evidence="2">NBRC 16418</strain>
    </source>
</reference>
<evidence type="ECO:0000313" key="3">
    <source>
        <dbReference type="Proteomes" id="UP000635606"/>
    </source>
</evidence>
<comment type="caution">
    <text evidence="2">The sequence shown here is derived from an EMBL/GenBank/DDBJ whole genome shotgun (WGS) entry which is preliminary data.</text>
</comment>
<gene>
    <name evidence="2" type="ORF">Voc01_063980</name>
</gene>
<evidence type="ECO:0000313" key="2">
    <source>
        <dbReference type="EMBL" id="GIJ71481.1"/>
    </source>
</evidence>
<evidence type="ECO:0000256" key="1">
    <source>
        <dbReference type="SAM" id="MobiDB-lite"/>
    </source>
</evidence>
<sequence length="296" mass="32755">MNTAWVVATAIGLAVVAALGFRVRPPRARPVTGGPSTGTVELSHDLPEPVVRYHRALGFDGWHVPAVDTFVLWGRAWMRPTPPLRLPVRFWSAHRVGWSARQRLAVTWYGLPVLRAVDDYVDGHGRMRIGRRAVTGPEIDQGENLFLWAELLLVPAFAAARQRVRWQSVDADCALLRVPFGRGSDRLMVRFDPDTGLVSECRALRYRSVGGEKVGWYVWFERWTHGPGGWYPARISVRWADHRRPWFVLDVDGSATNVTIDADLRAGGPGADTPDGPTGSVPAGDALEVNTGRGAR</sequence>
<proteinExistence type="predicted"/>
<accession>A0A8J4A2A1</accession>
<name>A0A8J4A2A1_9ACTN</name>
<dbReference type="Proteomes" id="UP000635606">
    <property type="component" value="Unassembled WGS sequence"/>
</dbReference>
<organism evidence="2 3">
    <name type="scientific">Virgisporangium ochraceum</name>
    <dbReference type="NCBI Taxonomy" id="65505"/>
    <lineage>
        <taxon>Bacteria</taxon>
        <taxon>Bacillati</taxon>
        <taxon>Actinomycetota</taxon>
        <taxon>Actinomycetes</taxon>
        <taxon>Micromonosporales</taxon>
        <taxon>Micromonosporaceae</taxon>
        <taxon>Virgisporangium</taxon>
    </lineage>
</organism>
<keyword evidence="3" id="KW-1185">Reference proteome</keyword>
<dbReference type="EMBL" id="BOPH01000088">
    <property type="protein sequence ID" value="GIJ71481.1"/>
    <property type="molecule type" value="Genomic_DNA"/>
</dbReference>
<dbReference type="RefSeq" id="WP_203931348.1">
    <property type="nucleotide sequence ID" value="NZ_BOPH01000088.1"/>
</dbReference>
<feature type="region of interest" description="Disordered" evidence="1">
    <location>
        <begin position="262"/>
        <end position="296"/>
    </location>
</feature>
<dbReference type="InterPro" id="IPR046674">
    <property type="entry name" value="DUF6544"/>
</dbReference>
<protein>
    <submittedName>
        <fullName evidence="2">Uncharacterized protein</fullName>
    </submittedName>
</protein>
<dbReference type="AlphaFoldDB" id="A0A8J4A2A1"/>
<dbReference type="Pfam" id="PF20181">
    <property type="entry name" value="DUF6544"/>
    <property type="match status" value="1"/>
</dbReference>